<comment type="similarity">
    <text evidence="2">Belongs to the bacterial solute-binding protein 1 family.</text>
</comment>
<evidence type="ECO:0000313" key="8">
    <source>
        <dbReference type="Proteomes" id="UP000237839"/>
    </source>
</evidence>
<gene>
    <name evidence="7" type="ORF">S2091_0164</name>
</gene>
<keyword evidence="8" id="KW-1185">Reference proteome</keyword>
<dbReference type="InterPro" id="IPR050490">
    <property type="entry name" value="Bact_solute-bd_prot1"/>
</dbReference>
<protein>
    <recommendedName>
        <fullName evidence="6">Probable sugar-binding periplasmic protein</fullName>
    </recommendedName>
</protein>
<accession>A0A2S9H4R2</accession>
<name>A0A2S9H4R2_9BURK</name>
<dbReference type="Pfam" id="PF01547">
    <property type="entry name" value="SBP_bac_1"/>
    <property type="match status" value="1"/>
</dbReference>
<dbReference type="InterPro" id="IPR006059">
    <property type="entry name" value="SBP"/>
</dbReference>
<evidence type="ECO:0000256" key="2">
    <source>
        <dbReference type="ARBA" id="ARBA00008520"/>
    </source>
</evidence>
<keyword evidence="3" id="KW-0813">Transport</keyword>
<dbReference type="SUPFAM" id="SSF53850">
    <property type="entry name" value="Periplasmic binding protein-like II"/>
    <property type="match status" value="1"/>
</dbReference>
<keyword evidence="4" id="KW-0732">Signal</keyword>
<evidence type="ECO:0000256" key="1">
    <source>
        <dbReference type="ARBA" id="ARBA00004418"/>
    </source>
</evidence>
<dbReference type="Gene3D" id="3.40.190.10">
    <property type="entry name" value="Periplasmic binding protein-like II"/>
    <property type="match status" value="2"/>
</dbReference>
<reference evidence="7 8" key="1">
    <citation type="submission" date="2018-02" db="EMBL/GenBank/DDBJ databases">
        <title>Solimicrobium silvestre gen. nov., sp. nov., isolated from alpine forest soil.</title>
        <authorList>
            <person name="Margesin R."/>
            <person name="Albuquerque L."/>
            <person name="Zhang D.-C."/>
            <person name="Froufe H.J.C."/>
            <person name="Severino R."/>
            <person name="Roxo I."/>
            <person name="Egas C."/>
            <person name="Da Costa M.S."/>
        </authorList>
    </citation>
    <scope>NUCLEOTIDE SEQUENCE [LARGE SCALE GENOMIC DNA]</scope>
    <source>
        <strain evidence="7 8">S20-91</strain>
    </source>
</reference>
<comment type="caution">
    <text evidence="7">The sequence shown here is derived from an EMBL/GenBank/DDBJ whole genome shotgun (WGS) entry which is preliminary data.</text>
</comment>
<evidence type="ECO:0000256" key="3">
    <source>
        <dbReference type="ARBA" id="ARBA00022448"/>
    </source>
</evidence>
<dbReference type="PANTHER" id="PTHR43649:SF28">
    <property type="entry name" value="BINDING PROTEIN COMPONENT OF ABC SUGAR TRANSPORTER-RELATED"/>
    <property type="match status" value="1"/>
</dbReference>
<comment type="subcellular location">
    <subcellularLocation>
        <location evidence="1">Periplasm</location>
    </subcellularLocation>
</comment>
<dbReference type="Proteomes" id="UP000237839">
    <property type="component" value="Unassembled WGS sequence"/>
</dbReference>
<dbReference type="RefSeq" id="WP_243405261.1">
    <property type="nucleotide sequence ID" value="NZ_PUGF01000001.1"/>
</dbReference>
<proteinExistence type="inferred from homology"/>
<sequence>MQTDKKIMLPTELNKKASTHWICALLLVSTFILLSTTNSIAQTQTVQVLSWWKSTSEHKAVDVLATRLAQENIIWHDALIPSGGIGAGIVLKSRILAGTAPDIAQLKGPLIAEWFDLGLLMEFKALNVNAKESISGSGKWDKSFFPTVTELVRPNGHLVAVPLGIHRINTLIFNRKVFDKYGLRVPENWDDFNIVANKLRREGIIPLAQSSEPWQVVTLFETLLLSESSPDFYRRALVKKDPSAFTDVRFARALLRLRMLKKDMPSPLKEITWVDATRLVAKGDAAMLVMGDFAKAELNAWGLATDVDIGCNAVPNTANYHIYNVDTLVMLSHESISAETADKIAQIAVSPTMQADYNQVKGSVSVLRNADITKMDSCARSSWTVFARGSAVQVPSLAHDMATDKISKDAIIAEIVHFFMDDSIQVAETQRRLGAITRSLPKAKAGKDAQNINR</sequence>
<dbReference type="PANTHER" id="PTHR43649">
    <property type="entry name" value="ARABINOSE-BINDING PROTEIN-RELATED"/>
    <property type="match status" value="1"/>
</dbReference>
<evidence type="ECO:0000256" key="5">
    <source>
        <dbReference type="ARBA" id="ARBA00049629"/>
    </source>
</evidence>
<dbReference type="EMBL" id="PUGF01000001">
    <property type="protein sequence ID" value="PRC94969.1"/>
    <property type="molecule type" value="Genomic_DNA"/>
</dbReference>
<organism evidence="7 8">
    <name type="scientific">Solimicrobium silvestre</name>
    <dbReference type="NCBI Taxonomy" id="2099400"/>
    <lineage>
        <taxon>Bacteria</taxon>
        <taxon>Pseudomonadati</taxon>
        <taxon>Pseudomonadota</taxon>
        <taxon>Betaproteobacteria</taxon>
        <taxon>Burkholderiales</taxon>
        <taxon>Oxalobacteraceae</taxon>
        <taxon>Solimicrobium</taxon>
    </lineage>
</organism>
<comment type="function">
    <text evidence="5">Part of a binding-protein-dependent transport system for a sugar.</text>
</comment>
<dbReference type="AlphaFoldDB" id="A0A2S9H4R2"/>
<dbReference type="GO" id="GO:0042597">
    <property type="term" value="C:periplasmic space"/>
    <property type="evidence" value="ECO:0007669"/>
    <property type="project" value="UniProtKB-SubCell"/>
</dbReference>
<evidence type="ECO:0000313" key="7">
    <source>
        <dbReference type="EMBL" id="PRC94969.1"/>
    </source>
</evidence>
<evidence type="ECO:0000256" key="4">
    <source>
        <dbReference type="ARBA" id="ARBA00022729"/>
    </source>
</evidence>
<evidence type="ECO:0000256" key="6">
    <source>
        <dbReference type="ARBA" id="ARBA00049753"/>
    </source>
</evidence>